<keyword evidence="1" id="KW-1133">Transmembrane helix</keyword>
<keyword evidence="1" id="KW-0472">Membrane</keyword>
<organism evidence="2 3">
    <name type="scientific">Blepharisma stoltei</name>
    <dbReference type="NCBI Taxonomy" id="1481888"/>
    <lineage>
        <taxon>Eukaryota</taxon>
        <taxon>Sar</taxon>
        <taxon>Alveolata</taxon>
        <taxon>Ciliophora</taxon>
        <taxon>Postciliodesmatophora</taxon>
        <taxon>Heterotrichea</taxon>
        <taxon>Heterotrichida</taxon>
        <taxon>Blepharismidae</taxon>
        <taxon>Blepharisma</taxon>
    </lineage>
</organism>
<proteinExistence type="predicted"/>
<accession>A0AAU9JLT4</accession>
<reference evidence="2" key="1">
    <citation type="submission" date="2021-09" db="EMBL/GenBank/DDBJ databases">
        <authorList>
            <consortium name="AG Swart"/>
            <person name="Singh M."/>
            <person name="Singh A."/>
            <person name="Seah K."/>
            <person name="Emmerich C."/>
        </authorList>
    </citation>
    <scope>NUCLEOTIDE SEQUENCE</scope>
    <source>
        <strain evidence="2">ATCC30299</strain>
    </source>
</reference>
<comment type="caution">
    <text evidence="2">The sequence shown here is derived from an EMBL/GenBank/DDBJ whole genome shotgun (WGS) entry which is preliminary data.</text>
</comment>
<name>A0AAU9JLT4_9CILI</name>
<keyword evidence="1" id="KW-0812">Transmembrane</keyword>
<feature type="transmembrane region" description="Helical" evidence="1">
    <location>
        <begin position="78"/>
        <end position="96"/>
    </location>
</feature>
<dbReference type="Proteomes" id="UP001162131">
    <property type="component" value="Unassembled WGS sequence"/>
</dbReference>
<dbReference type="EMBL" id="CAJZBQ010000037">
    <property type="protein sequence ID" value="CAG9325155.1"/>
    <property type="molecule type" value="Genomic_DNA"/>
</dbReference>
<evidence type="ECO:0000256" key="1">
    <source>
        <dbReference type="SAM" id="Phobius"/>
    </source>
</evidence>
<dbReference type="AlphaFoldDB" id="A0AAU9JLT4"/>
<gene>
    <name evidence="2" type="ORF">BSTOLATCC_MIC37901</name>
</gene>
<evidence type="ECO:0000313" key="3">
    <source>
        <dbReference type="Proteomes" id="UP001162131"/>
    </source>
</evidence>
<sequence length="157" mass="18733">MFTKSLRSIARAPFLRLKIHEKPEFQTDFIRYPFGIPPVEVISMEKKVDHGFDYASESYDYEDHGMTVLHQRPSHYRYFWIFAGFWVSSAFLYFIWLEVPYTGTFFGHYNMDIEMNAIKYVNNDELYHDWEGLKKKYLEIEAAAEEGGEDEEITPEE</sequence>
<protein>
    <submittedName>
        <fullName evidence="2">Uncharacterized protein</fullName>
    </submittedName>
</protein>
<evidence type="ECO:0000313" key="2">
    <source>
        <dbReference type="EMBL" id="CAG9325155.1"/>
    </source>
</evidence>
<keyword evidence="3" id="KW-1185">Reference proteome</keyword>